<reference evidence="3" key="2">
    <citation type="journal article" date="2021" name="PeerJ">
        <title>Extensive microbial diversity within the chicken gut microbiome revealed by metagenomics and culture.</title>
        <authorList>
            <person name="Gilroy R."/>
            <person name="Ravi A."/>
            <person name="Getino M."/>
            <person name="Pursley I."/>
            <person name="Horton D.L."/>
            <person name="Alikhan N.F."/>
            <person name="Baker D."/>
            <person name="Gharbi K."/>
            <person name="Hall N."/>
            <person name="Watson M."/>
            <person name="Adriaenssens E.M."/>
            <person name="Foster-Nyarko E."/>
            <person name="Jarju S."/>
            <person name="Secka A."/>
            <person name="Antonio M."/>
            <person name="Oren A."/>
            <person name="Chaudhuri R.R."/>
            <person name="La Ragione R."/>
            <person name="Hildebrand F."/>
            <person name="Pallen M.J."/>
        </authorList>
    </citation>
    <scope>NUCLEOTIDE SEQUENCE</scope>
    <source>
        <strain evidence="3">20514</strain>
    </source>
</reference>
<feature type="chain" id="PRO_5038671255" evidence="1">
    <location>
        <begin position="21"/>
        <end position="218"/>
    </location>
</feature>
<dbReference type="Proteomes" id="UP000810252">
    <property type="component" value="Unassembled WGS sequence"/>
</dbReference>
<protein>
    <submittedName>
        <fullName evidence="3">PorT family protein</fullName>
    </submittedName>
</protein>
<gene>
    <name evidence="3" type="ORF">IAC29_06025</name>
</gene>
<evidence type="ECO:0000313" key="4">
    <source>
        <dbReference type="Proteomes" id="UP000810252"/>
    </source>
</evidence>
<feature type="domain" description="Outer membrane protein beta-barrel" evidence="2">
    <location>
        <begin position="24"/>
        <end position="184"/>
    </location>
</feature>
<dbReference type="EMBL" id="JADIMQ010000086">
    <property type="protein sequence ID" value="MBO8448811.1"/>
    <property type="molecule type" value="Genomic_DNA"/>
</dbReference>
<accession>A0A9D9ELL9</accession>
<proteinExistence type="predicted"/>
<sequence>MKKIVMAAAFVLSLMFANIADSSAQLRFGVTGGATFSKLSKQTLNAENMTQYHAGVTMQVKLPLGFSIQPSLIYNVKGSRFGVSEAAAGSAGSADLTVGYLELPVSIQWGPDLLLFRPFLDVTPFVGYGLNNKLTFDNAAASVKNSWSSSGINRWEYGLGLGVGLEIWKFQVIGRYNWNLGSISDLKADLSDSFGTAVRNSFSRGRFGGFTLTAAFLF</sequence>
<evidence type="ECO:0000259" key="2">
    <source>
        <dbReference type="Pfam" id="PF13568"/>
    </source>
</evidence>
<keyword evidence="1" id="KW-0732">Signal</keyword>
<name>A0A9D9ELL9_9BACT</name>
<comment type="caution">
    <text evidence="3">The sequence shown here is derived from an EMBL/GenBank/DDBJ whole genome shotgun (WGS) entry which is preliminary data.</text>
</comment>
<organism evidence="3 4">
    <name type="scientific">Candidatus Cryptobacteroides merdigallinarum</name>
    <dbReference type="NCBI Taxonomy" id="2840770"/>
    <lineage>
        <taxon>Bacteria</taxon>
        <taxon>Pseudomonadati</taxon>
        <taxon>Bacteroidota</taxon>
        <taxon>Bacteroidia</taxon>
        <taxon>Bacteroidales</taxon>
        <taxon>Candidatus Cryptobacteroides</taxon>
    </lineage>
</organism>
<feature type="signal peptide" evidence="1">
    <location>
        <begin position="1"/>
        <end position="20"/>
    </location>
</feature>
<dbReference type="AlphaFoldDB" id="A0A9D9ELL9"/>
<evidence type="ECO:0000256" key="1">
    <source>
        <dbReference type="SAM" id="SignalP"/>
    </source>
</evidence>
<dbReference type="Pfam" id="PF13568">
    <property type="entry name" value="OMP_b-brl_2"/>
    <property type="match status" value="1"/>
</dbReference>
<evidence type="ECO:0000313" key="3">
    <source>
        <dbReference type="EMBL" id="MBO8448811.1"/>
    </source>
</evidence>
<reference evidence="3" key="1">
    <citation type="submission" date="2020-10" db="EMBL/GenBank/DDBJ databases">
        <authorList>
            <person name="Gilroy R."/>
        </authorList>
    </citation>
    <scope>NUCLEOTIDE SEQUENCE</scope>
    <source>
        <strain evidence="3">20514</strain>
    </source>
</reference>
<dbReference type="InterPro" id="IPR025665">
    <property type="entry name" value="Beta-barrel_OMP_2"/>
</dbReference>